<dbReference type="RefSeq" id="WP_378251172.1">
    <property type="nucleotide sequence ID" value="NZ_JBHSKF010000024.1"/>
</dbReference>
<gene>
    <name evidence="2" type="ORF">ACFPM7_29760</name>
</gene>
<proteinExistence type="predicted"/>
<dbReference type="InterPro" id="IPR013783">
    <property type="entry name" value="Ig-like_fold"/>
</dbReference>
<dbReference type="InterPro" id="IPR035986">
    <property type="entry name" value="PKD_dom_sf"/>
</dbReference>
<protein>
    <submittedName>
        <fullName evidence="2">PKD domain-containing protein</fullName>
    </submittedName>
</protein>
<name>A0ABW0EYL5_9PSEU</name>
<reference evidence="3" key="1">
    <citation type="journal article" date="2019" name="Int. J. Syst. Evol. Microbiol.">
        <title>The Global Catalogue of Microorganisms (GCM) 10K type strain sequencing project: providing services to taxonomists for standard genome sequencing and annotation.</title>
        <authorList>
            <consortium name="The Broad Institute Genomics Platform"/>
            <consortium name="The Broad Institute Genome Sequencing Center for Infectious Disease"/>
            <person name="Wu L."/>
            <person name="Ma J."/>
        </authorList>
    </citation>
    <scope>NUCLEOTIDE SEQUENCE [LARGE SCALE GENOMIC DNA]</scope>
    <source>
        <strain evidence="3">CCUG 59778</strain>
    </source>
</reference>
<accession>A0ABW0EYL5</accession>
<dbReference type="Proteomes" id="UP001596157">
    <property type="component" value="Unassembled WGS sequence"/>
</dbReference>
<dbReference type="PROSITE" id="PS50093">
    <property type="entry name" value="PKD"/>
    <property type="match status" value="1"/>
</dbReference>
<keyword evidence="3" id="KW-1185">Reference proteome</keyword>
<evidence type="ECO:0000259" key="1">
    <source>
        <dbReference type="PROSITE" id="PS50093"/>
    </source>
</evidence>
<dbReference type="EMBL" id="JBHSKF010000024">
    <property type="protein sequence ID" value="MFC5291256.1"/>
    <property type="molecule type" value="Genomic_DNA"/>
</dbReference>
<dbReference type="InterPro" id="IPR000601">
    <property type="entry name" value="PKD_dom"/>
</dbReference>
<organism evidence="2 3">
    <name type="scientific">Actinokineospora guangxiensis</name>
    <dbReference type="NCBI Taxonomy" id="1490288"/>
    <lineage>
        <taxon>Bacteria</taxon>
        <taxon>Bacillati</taxon>
        <taxon>Actinomycetota</taxon>
        <taxon>Actinomycetes</taxon>
        <taxon>Pseudonocardiales</taxon>
        <taxon>Pseudonocardiaceae</taxon>
        <taxon>Actinokineospora</taxon>
    </lineage>
</organism>
<dbReference type="Pfam" id="PF18911">
    <property type="entry name" value="PKD_4"/>
    <property type="match status" value="1"/>
</dbReference>
<evidence type="ECO:0000313" key="2">
    <source>
        <dbReference type="EMBL" id="MFC5291256.1"/>
    </source>
</evidence>
<dbReference type="SUPFAM" id="SSF49299">
    <property type="entry name" value="PKD domain"/>
    <property type="match status" value="1"/>
</dbReference>
<dbReference type="InterPro" id="IPR022409">
    <property type="entry name" value="PKD/Chitinase_dom"/>
</dbReference>
<dbReference type="SMART" id="SM00089">
    <property type="entry name" value="PKD"/>
    <property type="match status" value="1"/>
</dbReference>
<comment type="caution">
    <text evidence="2">The sequence shown here is derived from an EMBL/GenBank/DDBJ whole genome shotgun (WGS) entry which is preliminary data.</text>
</comment>
<dbReference type="CDD" id="cd00146">
    <property type="entry name" value="PKD"/>
    <property type="match status" value="1"/>
</dbReference>
<dbReference type="Gene3D" id="2.60.40.10">
    <property type="entry name" value="Immunoglobulins"/>
    <property type="match status" value="1"/>
</dbReference>
<evidence type="ECO:0000313" key="3">
    <source>
        <dbReference type="Proteomes" id="UP001596157"/>
    </source>
</evidence>
<feature type="domain" description="PKD" evidence="1">
    <location>
        <begin position="322"/>
        <end position="384"/>
    </location>
</feature>
<sequence>MQTQMQLSWRRRRAVARVRAAVVVGVAALVAVLAPGAAVAAVPGNDAIDAAVIVEGLPFAAEVDLAEATTAWDDPTECDAHPTDNTVWYAFTPAEDVAVRATAVGEGFPPLLAAYTGERGEQRMVDGACSSGYGDAEVVFQADAGRTYRFLVAARGYDQVGRVAFAVEAVIRPANDAFADAEPISSVPAVRGVELTYASTEPGEPYEWRCSGGRSVWYALTLPETAWITAGADDYYDTVTVFSGTALTDLLGIDCSSGYEPAVFKAVAGETYYLRLTTTDIDSGPATLRLDLAPPIRPYFSTEKTTVYAQRSFTGEVQDGLGEPIVSGEWDFGDGTTAPWSPEGVTHNYAADGVYDVGFTATTRDGRTATTTLPLVVETHDVSITRFEVPTAGRAGVTKPITARVANTRYDETVTVRLYKRSHEWNWTEVASQEVSVLAHPTRKVAVPFSYTFTPADAVVGKVTFRAVVDLPSWISDARPIDNEVIAIATTVRPAIAGMS</sequence>